<accession>A0A7S9KTJ5</accession>
<feature type="region of interest" description="Disordered" evidence="2">
    <location>
        <begin position="997"/>
        <end position="1016"/>
    </location>
</feature>
<keyword evidence="1" id="KW-0175">Coiled coil</keyword>
<feature type="compositionally biased region" description="Basic residues" evidence="2">
    <location>
        <begin position="260"/>
        <end position="270"/>
    </location>
</feature>
<feature type="compositionally biased region" description="Polar residues" evidence="2">
    <location>
        <begin position="666"/>
        <end position="681"/>
    </location>
</feature>
<evidence type="ECO:0000256" key="2">
    <source>
        <dbReference type="SAM" id="MobiDB-lite"/>
    </source>
</evidence>
<feature type="compositionally biased region" description="Low complexity" evidence="2">
    <location>
        <begin position="324"/>
        <end position="343"/>
    </location>
</feature>
<dbReference type="EMBL" id="CP031387">
    <property type="protein sequence ID" value="QPH02269.1"/>
    <property type="molecule type" value="Genomic_DNA"/>
</dbReference>
<gene>
    <name evidence="3" type="ORF">C2857_006478</name>
</gene>
<reference evidence="3 4" key="1">
    <citation type="journal article" date="2018" name="PLoS Genet.">
        <title>Repeat elements organise 3D genome structure and mediate transcription in the filamentous fungus Epichloe festucae.</title>
        <authorList>
            <person name="Winter D.J."/>
            <person name="Ganley A.R.D."/>
            <person name="Young C.A."/>
            <person name="Liachko I."/>
            <person name="Schardl C.L."/>
            <person name="Dupont P.Y."/>
            <person name="Berry D."/>
            <person name="Ram A."/>
            <person name="Scott B."/>
            <person name="Cox M.P."/>
        </authorList>
    </citation>
    <scope>NUCLEOTIDE SEQUENCE [LARGE SCALE GENOMIC DNA]</scope>
    <source>
        <strain evidence="3 4">Fl1</strain>
    </source>
</reference>
<feature type="coiled-coil region" evidence="1">
    <location>
        <begin position="141"/>
        <end position="168"/>
    </location>
</feature>
<feature type="compositionally biased region" description="Polar residues" evidence="2">
    <location>
        <begin position="355"/>
        <end position="376"/>
    </location>
</feature>
<evidence type="ECO:0000256" key="1">
    <source>
        <dbReference type="SAM" id="Coils"/>
    </source>
</evidence>
<dbReference type="Proteomes" id="UP000594364">
    <property type="component" value="Chromosome 3"/>
</dbReference>
<proteinExistence type="predicted"/>
<evidence type="ECO:0000313" key="3">
    <source>
        <dbReference type="EMBL" id="QPH02269.1"/>
    </source>
</evidence>
<organism evidence="3 4">
    <name type="scientific">Epichloe festucae (strain Fl1)</name>
    <dbReference type="NCBI Taxonomy" id="877507"/>
    <lineage>
        <taxon>Eukaryota</taxon>
        <taxon>Fungi</taxon>
        <taxon>Dikarya</taxon>
        <taxon>Ascomycota</taxon>
        <taxon>Pezizomycotina</taxon>
        <taxon>Sordariomycetes</taxon>
        <taxon>Hypocreomycetidae</taxon>
        <taxon>Hypocreales</taxon>
        <taxon>Clavicipitaceae</taxon>
        <taxon>Epichloe</taxon>
    </lineage>
</organism>
<feature type="region of interest" description="Disordered" evidence="2">
    <location>
        <begin position="210"/>
        <end position="393"/>
    </location>
</feature>
<dbReference type="AlphaFoldDB" id="A0A7S9KTJ5"/>
<dbReference type="OrthoDB" id="5204833at2759"/>
<feature type="compositionally biased region" description="Low complexity" evidence="2">
    <location>
        <begin position="299"/>
        <end position="311"/>
    </location>
</feature>
<evidence type="ECO:0008006" key="5">
    <source>
        <dbReference type="Google" id="ProtNLM"/>
    </source>
</evidence>
<feature type="region of interest" description="Disordered" evidence="2">
    <location>
        <begin position="29"/>
        <end position="123"/>
    </location>
</feature>
<evidence type="ECO:0000313" key="4">
    <source>
        <dbReference type="Proteomes" id="UP000594364"/>
    </source>
</evidence>
<feature type="region of interest" description="Disordered" evidence="2">
    <location>
        <begin position="420"/>
        <end position="455"/>
    </location>
</feature>
<sequence length="1016" mass="111851">MPSPRANIMWYGSPSPKLYLTRVCMQRRATPELGSVAEGDETPSRNIGRRVNADTSMHSPMPEPTTPVSSALKPPRSEMHPSRFHSSTGAPSSALRLGFADIPKEGRAPNGQDGTPSKVNSIPNSNFTFRIARKAADAELSSEAQRMLSEIRDQAAKIKAELVAQREAEGGVSIADRQFAKPKGKVGRFSSAHMAEFKKMDSIEGHASAWRAQEGRFTPVKALKRTPSKANLDSTTPTSQRTDGALRSAGKMDEDEIRNARSKPNLKRKSSAANLDDSDRDRQTIAKKHNTNSTPGKFSTAARAPPSTSAAKRVKQRQEDDSATTRPKSFTTSPSKSSSIFSRLASPKKAPVAPSSASTKPTIKSTVSLAHSPSKTSLNSLPKSTSISSLNSTVSKAADLKRRIISPRSFSRVKSILRGTTNSSEDGMSAIPAPQVSQTPDAPRINKELPPIPLTTPRRQLTKRVTFTPDVVSAVNAQNSPSPQRASNFKLRPALKTIETHYPALDEVLAQSSTSHSLYPDLSPLKRLVDSPSCRAVSGPPSRPGTFTFRSDHTIKFTDTQSSEFGASPGQSSVRHVSGRAGSKNMPGSFPTQVPPSSHPNKENKDPTPIKLLSGTAHGMQNKKRHRASADEDDFDGDRAAKKRKNENVPEGQELLAPRLVKSGVASITQTNRFTRTSSKTLKNRTPGRNPVHPPATTSPSKKTRGLSISRLNMLSRPKNRSDVCSLRMRPMVEYPTQISLHRMAPNAHFEPDVFTCTFCYRLSAQKPHILGQSARLTCAECYVIIIDLSICWACGELVLREADCVSFGWCFWHRACYGCLIYGSRKLCTGVLDSPKDATVTNKDIDHGQKSQRAETSQSPLCALCAVECELDSLDEQGILQRGLKRIDLIDGGVTRRRWIKRPRDQLESCWPSKAMNEQSGHGNGDNQTEGKRELPMIWVDMNDPINGHSFRPYPSKPIPRHMQHVLEDDTVRSNQQSVSSGLPMRKQWIARPLERDERDERWKRRSEPCRKLGY</sequence>
<keyword evidence="4" id="KW-1185">Reference proteome</keyword>
<protein>
    <recommendedName>
        <fullName evidence="5">LIM zinc-binding domain-containing protein</fullName>
    </recommendedName>
</protein>
<feature type="compositionally biased region" description="Polar residues" evidence="2">
    <location>
        <begin position="560"/>
        <end position="575"/>
    </location>
</feature>
<feature type="region of interest" description="Disordered" evidence="2">
    <location>
        <begin position="560"/>
        <end position="708"/>
    </location>
</feature>
<name>A0A7S9KTJ5_EPIFF</name>
<feature type="compositionally biased region" description="Polar residues" evidence="2">
    <location>
        <begin position="228"/>
        <end position="242"/>
    </location>
</feature>
<feature type="compositionally biased region" description="Low complexity" evidence="2">
    <location>
        <begin position="377"/>
        <end position="393"/>
    </location>
</feature>
<feature type="compositionally biased region" description="Polar residues" evidence="2">
    <location>
        <begin position="112"/>
        <end position="123"/>
    </location>
</feature>